<protein>
    <recommendedName>
        <fullName evidence="4">DUF3800 domain-containing protein</fullName>
    </recommendedName>
</protein>
<organism evidence="2 3">
    <name type="scientific">Limimaricola cinnabarinus</name>
    <dbReference type="NCBI Taxonomy" id="1125964"/>
    <lineage>
        <taxon>Bacteria</taxon>
        <taxon>Pseudomonadati</taxon>
        <taxon>Pseudomonadota</taxon>
        <taxon>Alphaproteobacteria</taxon>
        <taxon>Rhodobacterales</taxon>
        <taxon>Paracoccaceae</taxon>
        <taxon>Limimaricola</taxon>
    </lineage>
</organism>
<feature type="region of interest" description="Disordered" evidence="1">
    <location>
        <begin position="1"/>
        <end position="23"/>
    </location>
</feature>
<dbReference type="EMBL" id="NQWH01000013">
    <property type="protein sequence ID" value="PHP27530.1"/>
    <property type="molecule type" value="Genomic_DNA"/>
</dbReference>
<accession>A0A2G1MFU1</accession>
<reference evidence="2 3" key="1">
    <citation type="submission" date="2017-08" db="EMBL/GenBank/DDBJ databases">
        <title>Draft Genome Sequence of Loktanella cinnabarina Strain XM1, Isolated from Coastal Surface Water.</title>
        <authorList>
            <person name="Ma R."/>
            <person name="Wang J."/>
            <person name="Wang Q."/>
            <person name="Ma Z."/>
            <person name="Li J."/>
            <person name="Chen L."/>
        </authorList>
    </citation>
    <scope>NUCLEOTIDE SEQUENCE [LARGE SCALE GENOMIC DNA]</scope>
    <source>
        <strain evidence="2 3">XM1</strain>
    </source>
</reference>
<dbReference type="Pfam" id="PF12686">
    <property type="entry name" value="DUF3800"/>
    <property type="match status" value="1"/>
</dbReference>
<evidence type="ECO:0000313" key="3">
    <source>
        <dbReference type="Proteomes" id="UP000221860"/>
    </source>
</evidence>
<dbReference type="InterPro" id="IPR024524">
    <property type="entry name" value="DUF3800"/>
</dbReference>
<evidence type="ECO:0008006" key="4">
    <source>
        <dbReference type="Google" id="ProtNLM"/>
    </source>
</evidence>
<dbReference type="OrthoDB" id="507950at2"/>
<evidence type="ECO:0000313" key="2">
    <source>
        <dbReference type="EMBL" id="PHP27530.1"/>
    </source>
</evidence>
<dbReference type="AlphaFoldDB" id="A0A2G1MFU1"/>
<sequence>MLTFYMDETGNRRPDKKPDASREGRDWFGFGGFLIHSDDEPAAKQAHKDFCDEWGVGTPFHITDMLGQYKGFHWLNRKKQAWVDGFWADYALLLCEIKAIGLACVVDRPGYVARGYLEEHGEDSWLLCRTAFDISVERAVKYAKMKGEKLRIVFESDPPFNPIVKGYFRDLKSNGLAFDKDRSSKYQPLEKEVFQEILSTIEYKDKSSKLLQFADSYIYSIARQKYDNRFGLYRHLRDRGCIMNFALDGDADKIRQMGIKYSCF</sequence>
<evidence type="ECO:0000256" key="1">
    <source>
        <dbReference type="SAM" id="MobiDB-lite"/>
    </source>
</evidence>
<gene>
    <name evidence="2" type="ORF">CJ301_10240</name>
</gene>
<dbReference type="RefSeq" id="WP_099277008.1">
    <property type="nucleotide sequence ID" value="NZ_KZ304959.1"/>
</dbReference>
<name>A0A2G1MFU1_9RHOB</name>
<dbReference type="Proteomes" id="UP000221860">
    <property type="component" value="Unassembled WGS sequence"/>
</dbReference>
<keyword evidence="3" id="KW-1185">Reference proteome</keyword>
<proteinExistence type="predicted"/>
<comment type="caution">
    <text evidence="2">The sequence shown here is derived from an EMBL/GenBank/DDBJ whole genome shotgun (WGS) entry which is preliminary data.</text>
</comment>
<feature type="compositionally biased region" description="Basic and acidic residues" evidence="1">
    <location>
        <begin position="9"/>
        <end position="23"/>
    </location>
</feature>